<keyword evidence="5" id="KW-0711">Selenium</keyword>
<dbReference type="PANTHER" id="PTHR10256">
    <property type="entry name" value="SELENIDE, WATER DIKINASE"/>
    <property type="match status" value="1"/>
</dbReference>
<dbReference type="InterPro" id="IPR016188">
    <property type="entry name" value="PurM-like_N"/>
</dbReference>
<evidence type="ECO:0000256" key="1">
    <source>
        <dbReference type="ARBA" id="ARBA00022679"/>
    </source>
</evidence>
<proteinExistence type="predicted"/>
<keyword evidence="9" id="KW-1185">Reference proteome</keyword>
<feature type="domain" description="PurM-like N-terminal" evidence="6">
    <location>
        <begin position="60"/>
        <end position="170"/>
    </location>
</feature>
<keyword evidence="3 8" id="KW-0418">Kinase</keyword>
<dbReference type="Proteomes" id="UP000198406">
    <property type="component" value="Unassembled WGS sequence"/>
</dbReference>
<sequence length="365" mass="39583">MSADSTKNSKKRRTTFSRTDTVLFDPTSIGLPKDWALTSWDLNLGDGQNIGTALGKIALDCSVRQTRQGHYVISTTDFFFPLVDSPYMQGRIGAANVLSDLFAEGVEHCDFVLMLLAACREMPEDQRTICTREMVRGFRDACDECGTAVTGGQTVLNPWPIIGGVATSIVAEGEFVRSDGAQAGDVIVLTKPLGTQIAVNVNQWRRENNKLWQKCVDKQVITPEVAETMMHDAVCSMARLNKNAGGLLLKYGAHACTDVTGFGILGHAQNLADNQVAEVGMSIHTLPCIAGTPAVNEHVFNFRLVAGYSAETSGGLMICLPEENATAYMKNLEDLDGSVSWIIGRVVQDSYRKASLVDNVTVLEV</sequence>
<evidence type="ECO:0000313" key="8">
    <source>
        <dbReference type="EMBL" id="GAX13498.1"/>
    </source>
</evidence>
<keyword evidence="2" id="KW-0547">Nucleotide-binding</keyword>
<dbReference type="Gene3D" id="3.90.650.10">
    <property type="entry name" value="PurM-like C-terminal domain"/>
    <property type="match status" value="1"/>
</dbReference>
<dbReference type="OrthoDB" id="409395at2759"/>
<accession>A0A1Z5JI99</accession>
<dbReference type="EC" id="2.7.9.3" evidence="8"/>
<feature type="domain" description="PurM-like C-terminal" evidence="7">
    <location>
        <begin position="182"/>
        <end position="350"/>
    </location>
</feature>
<dbReference type="InParanoid" id="A0A1Z5JI99"/>
<evidence type="ECO:0000256" key="4">
    <source>
        <dbReference type="ARBA" id="ARBA00022840"/>
    </source>
</evidence>
<dbReference type="InterPro" id="IPR036676">
    <property type="entry name" value="PurM-like_C_sf"/>
</dbReference>
<name>A0A1Z5JI99_FISSO</name>
<protein>
    <submittedName>
        <fullName evidence="8">Selenide, water dikinase</fullName>
        <ecNumber evidence="8">2.7.9.3</ecNumber>
    </submittedName>
</protein>
<dbReference type="PANTHER" id="PTHR10256:SF0">
    <property type="entry name" value="INACTIVE SELENIDE, WATER DIKINASE-LIKE PROTEIN-RELATED"/>
    <property type="match status" value="1"/>
</dbReference>
<dbReference type="PIRSF" id="PIRSF036407">
    <property type="entry name" value="Selenphspht_syn"/>
    <property type="match status" value="1"/>
</dbReference>
<dbReference type="GO" id="GO:0004756">
    <property type="term" value="F:selenide, water dikinase activity"/>
    <property type="evidence" value="ECO:0007669"/>
    <property type="project" value="UniProtKB-EC"/>
</dbReference>
<evidence type="ECO:0000256" key="3">
    <source>
        <dbReference type="ARBA" id="ARBA00022777"/>
    </source>
</evidence>
<dbReference type="GO" id="GO:0016260">
    <property type="term" value="P:selenocysteine biosynthetic process"/>
    <property type="evidence" value="ECO:0007669"/>
    <property type="project" value="TreeGrafter"/>
</dbReference>
<reference evidence="8 9" key="1">
    <citation type="journal article" date="2015" name="Plant Cell">
        <title>Oil accumulation by the oleaginous diatom Fistulifera solaris as revealed by the genome and transcriptome.</title>
        <authorList>
            <person name="Tanaka T."/>
            <person name="Maeda Y."/>
            <person name="Veluchamy A."/>
            <person name="Tanaka M."/>
            <person name="Abida H."/>
            <person name="Marechal E."/>
            <person name="Bowler C."/>
            <person name="Muto M."/>
            <person name="Sunaga Y."/>
            <person name="Tanaka M."/>
            <person name="Yoshino T."/>
            <person name="Taniguchi T."/>
            <person name="Fukuda Y."/>
            <person name="Nemoto M."/>
            <person name="Matsumoto M."/>
            <person name="Wong P.S."/>
            <person name="Aburatani S."/>
            <person name="Fujibuchi W."/>
        </authorList>
    </citation>
    <scope>NUCLEOTIDE SEQUENCE [LARGE SCALE GENOMIC DNA]</scope>
    <source>
        <strain evidence="8 9">JPCC DA0580</strain>
    </source>
</reference>
<dbReference type="SUPFAM" id="SSF56042">
    <property type="entry name" value="PurM C-terminal domain-like"/>
    <property type="match status" value="1"/>
</dbReference>
<dbReference type="Pfam" id="PF02769">
    <property type="entry name" value="AIRS_C"/>
    <property type="match status" value="1"/>
</dbReference>
<evidence type="ECO:0000259" key="7">
    <source>
        <dbReference type="Pfam" id="PF02769"/>
    </source>
</evidence>
<organism evidence="8 9">
    <name type="scientific">Fistulifera solaris</name>
    <name type="common">Oleaginous diatom</name>
    <dbReference type="NCBI Taxonomy" id="1519565"/>
    <lineage>
        <taxon>Eukaryota</taxon>
        <taxon>Sar</taxon>
        <taxon>Stramenopiles</taxon>
        <taxon>Ochrophyta</taxon>
        <taxon>Bacillariophyta</taxon>
        <taxon>Bacillariophyceae</taxon>
        <taxon>Bacillariophycidae</taxon>
        <taxon>Naviculales</taxon>
        <taxon>Naviculaceae</taxon>
        <taxon>Fistulifera</taxon>
    </lineage>
</organism>
<dbReference type="EMBL" id="BDSP01000067">
    <property type="protein sequence ID" value="GAX13498.1"/>
    <property type="molecule type" value="Genomic_DNA"/>
</dbReference>
<keyword evidence="1 8" id="KW-0808">Transferase</keyword>
<dbReference type="GO" id="GO:0005737">
    <property type="term" value="C:cytoplasm"/>
    <property type="evidence" value="ECO:0007669"/>
    <property type="project" value="TreeGrafter"/>
</dbReference>
<dbReference type="InterPro" id="IPR036921">
    <property type="entry name" value="PurM-like_N_sf"/>
</dbReference>
<evidence type="ECO:0000313" key="9">
    <source>
        <dbReference type="Proteomes" id="UP000198406"/>
    </source>
</evidence>
<comment type="caution">
    <text evidence="8">The sequence shown here is derived from an EMBL/GenBank/DDBJ whole genome shotgun (WGS) entry which is preliminary data.</text>
</comment>
<gene>
    <name evidence="8" type="ORF">FisN_36Lh053</name>
</gene>
<evidence type="ECO:0000259" key="6">
    <source>
        <dbReference type="Pfam" id="PF00586"/>
    </source>
</evidence>
<dbReference type="AlphaFoldDB" id="A0A1Z5JI99"/>
<dbReference type="InterPro" id="IPR010918">
    <property type="entry name" value="PurM-like_C_dom"/>
</dbReference>
<dbReference type="NCBIfam" id="TIGR00476">
    <property type="entry name" value="selD"/>
    <property type="match status" value="1"/>
</dbReference>
<dbReference type="GO" id="GO:0005524">
    <property type="term" value="F:ATP binding"/>
    <property type="evidence" value="ECO:0007669"/>
    <property type="project" value="UniProtKB-KW"/>
</dbReference>
<keyword evidence="4" id="KW-0067">ATP-binding</keyword>
<dbReference type="Gene3D" id="3.30.1330.10">
    <property type="entry name" value="PurM-like, N-terminal domain"/>
    <property type="match status" value="1"/>
</dbReference>
<dbReference type="SUPFAM" id="SSF55326">
    <property type="entry name" value="PurM N-terminal domain-like"/>
    <property type="match status" value="1"/>
</dbReference>
<dbReference type="InterPro" id="IPR004536">
    <property type="entry name" value="SPS/SelD"/>
</dbReference>
<evidence type="ECO:0000256" key="5">
    <source>
        <dbReference type="ARBA" id="ARBA00023266"/>
    </source>
</evidence>
<dbReference type="Pfam" id="PF00586">
    <property type="entry name" value="AIRS"/>
    <property type="match status" value="1"/>
</dbReference>
<evidence type="ECO:0000256" key="2">
    <source>
        <dbReference type="ARBA" id="ARBA00022741"/>
    </source>
</evidence>